<protein>
    <submittedName>
        <fullName evidence="3">Uncharacterized protein</fullName>
    </submittedName>
</protein>
<evidence type="ECO:0000256" key="2">
    <source>
        <dbReference type="SAM" id="Phobius"/>
    </source>
</evidence>
<reference evidence="3 4" key="1">
    <citation type="submission" date="2020-08" db="EMBL/GenBank/DDBJ databases">
        <authorList>
            <person name="Koutsovoulos G."/>
            <person name="Danchin GJ E."/>
        </authorList>
    </citation>
    <scope>NUCLEOTIDE SEQUENCE [LARGE SCALE GENOMIC DNA]</scope>
</reference>
<dbReference type="EMBL" id="CAJEWN010000010">
    <property type="protein sequence ID" value="CAD2131419.1"/>
    <property type="molecule type" value="Genomic_DNA"/>
</dbReference>
<feature type="coiled-coil region" evidence="1">
    <location>
        <begin position="82"/>
        <end position="135"/>
    </location>
</feature>
<accession>A0A6V7TSC7</accession>
<evidence type="ECO:0000313" key="3">
    <source>
        <dbReference type="EMBL" id="CAD2131419.1"/>
    </source>
</evidence>
<keyword evidence="2" id="KW-0812">Transmembrane</keyword>
<proteinExistence type="predicted"/>
<keyword evidence="2" id="KW-0472">Membrane</keyword>
<name>A0A6V7TSC7_MELEN</name>
<comment type="caution">
    <text evidence="3">The sequence shown here is derived from an EMBL/GenBank/DDBJ whole genome shotgun (WGS) entry which is preliminary data.</text>
</comment>
<organism evidence="3 4">
    <name type="scientific">Meloidogyne enterolobii</name>
    <name type="common">Root-knot nematode worm</name>
    <name type="synonym">Meloidogyne mayaguensis</name>
    <dbReference type="NCBI Taxonomy" id="390850"/>
    <lineage>
        <taxon>Eukaryota</taxon>
        <taxon>Metazoa</taxon>
        <taxon>Ecdysozoa</taxon>
        <taxon>Nematoda</taxon>
        <taxon>Chromadorea</taxon>
        <taxon>Rhabditida</taxon>
        <taxon>Tylenchina</taxon>
        <taxon>Tylenchomorpha</taxon>
        <taxon>Tylenchoidea</taxon>
        <taxon>Meloidogynidae</taxon>
        <taxon>Meloidogyninae</taxon>
        <taxon>Meloidogyne</taxon>
    </lineage>
</organism>
<keyword evidence="1" id="KW-0175">Coiled coil</keyword>
<dbReference type="Proteomes" id="UP000580250">
    <property type="component" value="Unassembled WGS sequence"/>
</dbReference>
<feature type="transmembrane region" description="Helical" evidence="2">
    <location>
        <begin position="142"/>
        <end position="163"/>
    </location>
</feature>
<gene>
    <name evidence="3" type="ORF">MENT_LOCUS3323</name>
</gene>
<evidence type="ECO:0000313" key="4">
    <source>
        <dbReference type="Proteomes" id="UP000580250"/>
    </source>
</evidence>
<keyword evidence="2" id="KW-1133">Transmembrane helix</keyword>
<sequence>MPSKHQHKKIPNEMLVDIFKASERVILDEILSKFDRNNEPSMLEHKKFEKMWSNQVQVYLTSSSIISAFVGKEFQKRWLSILKQLKKKKIKKKNELRMAEIDERIVRLEEYRRQNEEIEEEIKNREIVMKAKLEQILKRREANFLLFFVLVSAVLIHHLYLLFK</sequence>
<dbReference type="AlphaFoldDB" id="A0A6V7TSC7"/>
<evidence type="ECO:0000256" key="1">
    <source>
        <dbReference type="SAM" id="Coils"/>
    </source>
</evidence>